<dbReference type="EMBL" id="JBANRG010000001">
    <property type="protein sequence ID" value="KAK7472745.1"/>
    <property type="molecule type" value="Genomic_DNA"/>
</dbReference>
<dbReference type="GO" id="GO:0003983">
    <property type="term" value="F:UTP:glucose-1-phosphate uridylyltransferase activity"/>
    <property type="evidence" value="ECO:0007669"/>
    <property type="project" value="UniProtKB-EC"/>
</dbReference>
<reference evidence="7 8" key="1">
    <citation type="submission" date="2024-01" db="EMBL/GenBank/DDBJ databases">
        <title>A draft genome for the cacao thread blight pathogen Marasmiellus scandens.</title>
        <authorList>
            <person name="Baruah I.K."/>
            <person name="Leung J."/>
            <person name="Bukari Y."/>
            <person name="Amoako-Attah I."/>
            <person name="Meinhardt L.W."/>
            <person name="Bailey B.A."/>
            <person name="Cohen S.P."/>
        </authorList>
    </citation>
    <scope>NUCLEOTIDE SEQUENCE [LARGE SCALE GENOMIC DNA]</scope>
    <source>
        <strain evidence="7 8">GH-19</strain>
    </source>
</reference>
<protein>
    <recommendedName>
        <fullName evidence="3 6">UTP--glucose-1-phosphate uridylyltransferase</fullName>
        <ecNumber evidence="3 6">2.7.7.9</ecNumber>
    </recommendedName>
</protein>
<comment type="similarity">
    <text evidence="2 6">Belongs to the UDPGP type 1 family.</text>
</comment>
<dbReference type="Proteomes" id="UP001498398">
    <property type="component" value="Unassembled WGS sequence"/>
</dbReference>
<dbReference type="Gene3D" id="2.160.10.10">
    <property type="entry name" value="Hexapeptide repeat proteins"/>
    <property type="match status" value="1"/>
</dbReference>
<dbReference type="PANTHER" id="PTHR43511">
    <property type="match status" value="1"/>
</dbReference>
<proteinExistence type="inferred from homology"/>
<sequence length="496" mass="56100">MPFFKYPGRRFRRRREFYSLKTTTSGPLSTTTLEVEKLIRTQRDSCNRKGFELEMKSFLKLLSRYLDQKSRPPTLDWNNVQRLKDEQLAFYDTLPTPANTEPLTKLAVLKLNGGLGATMGMYGAKSALEVKDGLTLLDMTIQQILHTNSTHNIDVPLVIMTSFKTYDDTLHITKKYANQPIGITLFNQSRYPQVTENTYLPCPKSIFDDAWYPPGNGDLFTALDRSGVLDSLLSDGKEYIFISNSDNLGATIDQQILHHMIDSNSEFLIEVTNKTTKDDNGGATVNYEGAVRLIELDQVPPEHAEDFKSAKNFKSFNTNNMWINLKAIKRVINGGEMELDIIEKMVFAENGKRIQLETAAASAIKYFENPQVVNVPRKRFLPVKTCSDLLLIKSDVFEVDKGCLILNNSRTFQTIPTIKLSDHFRNIDHFRKRFKTVPSIIDLDLLTVTGDVYFGRSVTLRGTIIITASEGKRIDIPDGCILENTLLAGNLGMIEL</sequence>
<dbReference type="Pfam" id="PF01704">
    <property type="entry name" value="UDPGP"/>
    <property type="match status" value="1"/>
</dbReference>
<evidence type="ECO:0000313" key="8">
    <source>
        <dbReference type="Proteomes" id="UP001498398"/>
    </source>
</evidence>
<evidence type="ECO:0000256" key="2">
    <source>
        <dbReference type="ARBA" id="ARBA00010401"/>
    </source>
</evidence>
<dbReference type="InterPro" id="IPR002618">
    <property type="entry name" value="UDPGP_fam"/>
</dbReference>
<evidence type="ECO:0000256" key="1">
    <source>
        <dbReference type="ARBA" id="ARBA00003449"/>
    </source>
</evidence>
<comment type="catalytic activity">
    <reaction evidence="6">
        <text>alpha-D-glucose 1-phosphate + UTP + H(+) = UDP-alpha-D-glucose + diphosphate</text>
        <dbReference type="Rhea" id="RHEA:19889"/>
        <dbReference type="ChEBI" id="CHEBI:15378"/>
        <dbReference type="ChEBI" id="CHEBI:33019"/>
        <dbReference type="ChEBI" id="CHEBI:46398"/>
        <dbReference type="ChEBI" id="CHEBI:58601"/>
        <dbReference type="ChEBI" id="CHEBI:58885"/>
        <dbReference type="EC" id="2.7.7.9"/>
    </reaction>
</comment>
<dbReference type="InterPro" id="IPR029044">
    <property type="entry name" value="Nucleotide-diphossugar_trans"/>
</dbReference>
<evidence type="ECO:0000256" key="3">
    <source>
        <dbReference type="ARBA" id="ARBA00012415"/>
    </source>
</evidence>
<accession>A0ABR1K8L7</accession>
<dbReference type="PIRSF" id="PIRSF000806">
    <property type="entry name" value="UDPGP"/>
    <property type="match status" value="1"/>
</dbReference>
<dbReference type="EC" id="2.7.7.9" evidence="3 6"/>
<evidence type="ECO:0000256" key="5">
    <source>
        <dbReference type="ARBA" id="ARBA00022695"/>
    </source>
</evidence>
<dbReference type="InterPro" id="IPR016267">
    <property type="entry name" value="UDPGP_trans"/>
</dbReference>
<keyword evidence="5 6" id="KW-0548">Nucleotidyltransferase</keyword>
<evidence type="ECO:0000256" key="6">
    <source>
        <dbReference type="PIRNR" id="PIRNR000806"/>
    </source>
</evidence>
<evidence type="ECO:0000256" key="4">
    <source>
        <dbReference type="ARBA" id="ARBA00022679"/>
    </source>
</evidence>
<organism evidence="7 8">
    <name type="scientific">Marasmiellus scandens</name>
    <dbReference type="NCBI Taxonomy" id="2682957"/>
    <lineage>
        <taxon>Eukaryota</taxon>
        <taxon>Fungi</taxon>
        <taxon>Dikarya</taxon>
        <taxon>Basidiomycota</taxon>
        <taxon>Agaricomycotina</taxon>
        <taxon>Agaricomycetes</taxon>
        <taxon>Agaricomycetidae</taxon>
        <taxon>Agaricales</taxon>
        <taxon>Marasmiineae</taxon>
        <taxon>Omphalotaceae</taxon>
        <taxon>Marasmiellus</taxon>
    </lineage>
</organism>
<keyword evidence="8" id="KW-1185">Reference proteome</keyword>
<dbReference type="SUPFAM" id="SSF53448">
    <property type="entry name" value="Nucleotide-diphospho-sugar transferases"/>
    <property type="match status" value="1"/>
</dbReference>
<comment type="function">
    <text evidence="1">Plays a central role as a glucosyl donor in cellular metabolic pathways.</text>
</comment>
<comment type="caution">
    <text evidence="7">The sequence shown here is derived from an EMBL/GenBank/DDBJ whole genome shotgun (WGS) entry which is preliminary data.</text>
</comment>
<name>A0ABR1K8L7_9AGAR</name>
<dbReference type="Gene3D" id="3.90.550.10">
    <property type="entry name" value="Spore Coat Polysaccharide Biosynthesis Protein SpsA, Chain A"/>
    <property type="match status" value="1"/>
</dbReference>
<evidence type="ECO:0000313" key="7">
    <source>
        <dbReference type="EMBL" id="KAK7472745.1"/>
    </source>
</evidence>
<dbReference type="CDD" id="cd00897">
    <property type="entry name" value="UGPase_euk"/>
    <property type="match status" value="1"/>
</dbReference>
<keyword evidence="4 6" id="KW-0808">Transferase</keyword>
<gene>
    <name evidence="7" type="primary">UGP1_2</name>
    <name evidence="7" type="ORF">VKT23_000855</name>
</gene>